<proteinExistence type="inferred from homology"/>
<dbReference type="Gene3D" id="2.60.120.330">
    <property type="entry name" value="B-lactam Antibiotic, Isopenicillin N Synthase, Chain"/>
    <property type="match status" value="1"/>
</dbReference>
<keyword evidence="1" id="KW-0408">Iron</keyword>
<dbReference type="OrthoDB" id="288590at2759"/>
<feature type="domain" description="Fe2OG dioxygenase" evidence="2">
    <location>
        <begin position="179"/>
        <end position="289"/>
    </location>
</feature>
<dbReference type="InParanoid" id="E4X1R6"/>
<dbReference type="PROSITE" id="PS51471">
    <property type="entry name" value="FE2OG_OXY"/>
    <property type="match status" value="1"/>
</dbReference>
<evidence type="ECO:0000259" key="2">
    <source>
        <dbReference type="PROSITE" id="PS51471"/>
    </source>
</evidence>
<keyword evidence="1" id="KW-0479">Metal-binding</keyword>
<protein>
    <recommendedName>
        <fullName evidence="2">Fe2OG dioxygenase domain-containing protein</fullName>
    </recommendedName>
</protein>
<keyword evidence="1" id="KW-0560">Oxidoreductase</keyword>
<gene>
    <name evidence="3" type="ORF">GSOID_T00015817001</name>
</gene>
<comment type="similarity">
    <text evidence="1">Belongs to the iron/ascorbate-dependent oxidoreductase family.</text>
</comment>
<evidence type="ECO:0000256" key="1">
    <source>
        <dbReference type="RuleBase" id="RU003682"/>
    </source>
</evidence>
<accession>E4X1R6</accession>
<dbReference type="SUPFAM" id="SSF51197">
    <property type="entry name" value="Clavaminate synthase-like"/>
    <property type="match status" value="1"/>
</dbReference>
<dbReference type="PRINTS" id="PR00682">
    <property type="entry name" value="IPNSYNTHASE"/>
</dbReference>
<name>E4X1R6_OIKDI</name>
<reference evidence="3" key="1">
    <citation type="journal article" date="2010" name="Science">
        <title>Plasticity of animal genome architecture unmasked by rapid evolution of a pelagic tunicate.</title>
        <authorList>
            <person name="Denoeud F."/>
            <person name="Henriet S."/>
            <person name="Mungpakdee S."/>
            <person name="Aury J.M."/>
            <person name="Da Silva C."/>
            <person name="Brinkmann H."/>
            <person name="Mikhaleva J."/>
            <person name="Olsen L.C."/>
            <person name="Jubin C."/>
            <person name="Canestro C."/>
            <person name="Bouquet J.M."/>
            <person name="Danks G."/>
            <person name="Poulain J."/>
            <person name="Campsteijn C."/>
            <person name="Adamski M."/>
            <person name="Cross I."/>
            <person name="Yadetie F."/>
            <person name="Muffato M."/>
            <person name="Louis A."/>
            <person name="Butcher S."/>
            <person name="Tsagkogeorga G."/>
            <person name="Konrad A."/>
            <person name="Singh S."/>
            <person name="Jensen M.F."/>
            <person name="Cong E.H."/>
            <person name="Eikeseth-Otteraa H."/>
            <person name="Noel B."/>
            <person name="Anthouard V."/>
            <person name="Porcel B.M."/>
            <person name="Kachouri-Lafond R."/>
            <person name="Nishino A."/>
            <person name="Ugolini M."/>
            <person name="Chourrout P."/>
            <person name="Nishida H."/>
            <person name="Aasland R."/>
            <person name="Huzurbazar S."/>
            <person name="Westhof E."/>
            <person name="Delsuc F."/>
            <person name="Lehrach H."/>
            <person name="Reinhardt R."/>
            <person name="Weissenbach J."/>
            <person name="Roy S.W."/>
            <person name="Artiguenave F."/>
            <person name="Postlethwait J.H."/>
            <person name="Manak J.R."/>
            <person name="Thompson E.M."/>
            <person name="Jaillon O."/>
            <person name="Du Pasquier L."/>
            <person name="Boudinot P."/>
            <person name="Liberles D.A."/>
            <person name="Volff J.N."/>
            <person name="Philippe H."/>
            <person name="Lenhard B."/>
            <person name="Roest Crollius H."/>
            <person name="Wincker P."/>
            <person name="Chourrout D."/>
        </authorList>
    </citation>
    <scope>NUCLEOTIDE SEQUENCE [LARGE SCALE GENOMIC DNA]</scope>
</reference>
<dbReference type="PANTHER" id="PTHR47990">
    <property type="entry name" value="2-OXOGLUTARATE (2OG) AND FE(II)-DEPENDENT OXYGENASE SUPERFAMILY PROTEIN-RELATED"/>
    <property type="match status" value="1"/>
</dbReference>
<dbReference type="InterPro" id="IPR005123">
    <property type="entry name" value="Oxoglu/Fe-dep_dioxygenase_dom"/>
</dbReference>
<keyword evidence="4" id="KW-1185">Reference proteome</keyword>
<dbReference type="EMBL" id="FN653021">
    <property type="protein sequence ID" value="CBY23383.1"/>
    <property type="molecule type" value="Genomic_DNA"/>
</dbReference>
<organism evidence="3">
    <name type="scientific">Oikopleura dioica</name>
    <name type="common">Tunicate</name>
    <dbReference type="NCBI Taxonomy" id="34765"/>
    <lineage>
        <taxon>Eukaryota</taxon>
        <taxon>Metazoa</taxon>
        <taxon>Chordata</taxon>
        <taxon>Tunicata</taxon>
        <taxon>Appendicularia</taxon>
        <taxon>Copelata</taxon>
        <taxon>Oikopleuridae</taxon>
        <taxon>Oikopleura</taxon>
    </lineage>
</organism>
<dbReference type="Pfam" id="PF03171">
    <property type="entry name" value="2OG-FeII_Oxy"/>
    <property type="match status" value="1"/>
</dbReference>
<dbReference type="GO" id="GO:0046872">
    <property type="term" value="F:metal ion binding"/>
    <property type="evidence" value="ECO:0007669"/>
    <property type="project" value="UniProtKB-KW"/>
</dbReference>
<dbReference type="AlphaFoldDB" id="E4X1R6"/>
<sequence length="331" mass="38668">MKLVEIDIADILNGGEERREYWSAIVIEQFKEIGFLRCVNIPGHDDAELLEKANWFHLQHSEQEKMKYTTNRFDPSTPRLYRGYFPIIKNQGSHKECFEIGDFEGTFEDHQAKYDTSSVASLMLEPAQWPQFEKESSQEFRKTVRAEYEVYHMVARVLIECISKGLKIDIEEFRKRTDRTCATFRLIHYPPRADIIPESCKLPTGEIISTPEHHDTSILTVLENFNYRGLQVQDPKTEKWFSIDTKPGSFVVNVGKILERMTGGQLRSTIHRVLDLGEERISAPFFYEPNVDADLVDLTTMEKWSDVPYGLWMVQYVKKFVEYNSLPSYEK</sequence>
<evidence type="ECO:0000313" key="4">
    <source>
        <dbReference type="Proteomes" id="UP000001307"/>
    </source>
</evidence>
<evidence type="ECO:0000313" key="3">
    <source>
        <dbReference type="EMBL" id="CBY23383.1"/>
    </source>
</evidence>
<dbReference type="Proteomes" id="UP000001307">
    <property type="component" value="Unassembled WGS sequence"/>
</dbReference>
<dbReference type="InterPro" id="IPR044861">
    <property type="entry name" value="IPNS-like_FE2OG_OXY"/>
</dbReference>
<dbReference type="InterPro" id="IPR050231">
    <property type="entry name" value="Iron_ascorbate_oxido_reductase"/>
</dbReference>
<dbReference type="InterPro" id="IPR027443">
    <property type="entry name" value="IPNS-like_sf"/>
</dbReference>
<dbReference type="GO" id="GO:0016491">
    <property type="term" value="F:oxidoreductase activity"/>
    <property type="evidence" value="ECO:0007669"/>
    <property type="project" value="UniProtKB-KW"/>
</dbReference>